<gene>
    <name evidence="2" type="ORF">AVDCRST_MAG56-4436</name>
</gene>
<feature type="signal peptide" evidence="1">
    <location>
        <begin position="1"/>
        <end position="26"/>
    </location>
</feature>
<name>A0A6J4JWC0_9SPHI</name>
<keyword evidence="1" id="KW-0732">Signal</keyword>
<evidence type="ECO:0008006" key="3">
    <source>
        <dbReference type="Google" id="ProtNLM"/>
    </source>
</evidence>
<feature type="chain" id="PRO_5026715130" description="Outer membrane protein beta-barrel domain-containing protein" evidence="1">
    <location>
        <begin position="27"/>
        <end position="266"/>
    </location>
</feature>
<dbReference type="AlphaFoldDB" id="A0A6J4JWC0"/>
<dbReference type="EMBL" id="CADCTQ010000373">
    <property type="protein sequence ID" value="CAA9289350.1"/>
    <property type="molecule type" value="Genomic_DNA"/>
</dbReference>
<sequence length="266" mass="28672">MNDMLFRKRVLLAAGAVVLGSFCAHAQLNRSTWLAGGTLGFLRKAQEQHPKDVTPATTAFRIEPRLGYFITGNVAAGVRVGYAHTSEKTETGASHAAPNSGYAVLTNNSDFTRKRNEYTAGLFVQRYWRLGERLHLFIQGDGAYTSGRTRTKTAFATTQLPATSLLLSQHFGSDTAAYAPMVIPSPVRTFSAEGSTYATGRLAFSLSPGLAYLATPRLGLTLMLGEAALQFKSSSLNGPSGRGLKFDSYGLDLGLRTLRAGVQFHL</sequence>
<accession>A0A6J4JWC0</accession>
<reference evidence="2" key="1">
    <citation type="submission" date="2020-02" db="EMBL/GenBank/DDBJ databases">
        <authorList>
            <person name="Meier V. D."/>
        </authorList>
    </citation>
    <scope>NUCLEOTIDE SEQUENCE</scope>
    <source>
        <strain evidence="2">AVDCRST_MAG56</strain>
    </source>
</reference>
<evidence type="ECO:0000313" key="2">
    <source>
        <dbReference type="EMBL" id="CAA9289350.1"/>
    </source>
</evidence>
<evidence type="ECO:0000256" key="1">
    <source>
        <dbReference type="SAM" id="SignalP"/>
    </source>
</evidence>
<proteinExistence type="predicted"/>
<organism evidence="2">
    <name type="scientific">uncultured Cytophagales bacterium</name>
    <dbReference type="NCBI Taxonomy" id="158755"/>
    <lineage>
        <taxon>Bacteria</taxon>
        <taxon>Pseudomonadati</taxon>
        <taxon>Bacteroidota</taxon>
        <taxon>Sphingobacteriia</taxon>
        <taxon>Sphingobacteriales</taxon>
        <taxon>environmental samples</taxon>
    </lineage>
</organism>
<protein>
    <recommendedName>
        <fullName evidence="3">Outer membrane protein beta-barrel domain-containing protein</fullName>
    </recommendedName>
</protein>